<feature type="binding site" evidence="5">
    <location>
        <begin position="90"/>
        <end position="92"/>
    </location>
    <ligand>
        <name>substrate</name>
    </ligand>
</feature>
<dbReference type="UniPathway" id="UPA00610">
    <property type="reaction ID" value="UER00666"/>
</dbReference>
<comment type="caution">
    <text evidence="5">Lacks conserved residue(s) required for the propagation of feature annotation.</text>
</comment>
<dbReference type="InterPro" id="IPR036157">
    <property type="entry name" value="dUTPase-like_sf"/>
</dbReference>
<evidence type="ECO:0000256" key="3">
    <source>
        <dbReference type="ARBA" id="ARBA00023080"/>
    </source>
</evidence>
<accession>A0A3D9YXM6</accession>
<dbReference type="GO" id="GO:0000287">
    <property type="term" value="F:magnesium ion binding"/>
    <property type="evidence" value="ECO:0007669"/>
    <property type="project" value="UniProtKB-UniRule"/>
</dbReference>
<dbReference type="NCBIfam" id="NF001862">
    <property type="entry name" value="PRK00601.1"/>
    <property type="match status" value="1"/>
</dbReference>
<comment type="similarity">
    <text evidence="1 5">Belongs to the dUTPase family.</text>
</comment>
<feature type="domain" description="dUTPase-like" evidence="6">
    <location>
        <begin position="20"/>
        <end position="152"/>
    </location>
</feature>
<evidence type="ECO:0000259" key="6">
    <source>
        <dbReference type="Pfam" id="PF00692"/>
    </source>
</evidence>
<dbReference type="OrthoDB" id="9809956at2"/>
<dbReference type="InterPro" id="IPR008181">
    <property type="entry name" value="dUTPase"/>
</dbReference>
<sequence>MREAAPRVAVRVLPHGEGLPLPAYHSVGAAGADLCAALAPDERIVLEPGARHLIATGIVLELPDGYEGQVRPRSGIALHRGVTVLNAPGTIDSDYRGEVSVLLINCGSEPFEIVRGARIAQLVVAPVMRAVFVETARLTETVRGAGGYGSTGHSALQGDDA</sequence>
<comment type="catalytic activity">
    <reaction evidence="4 5">
        <text>dUTP + H2O = dUMP + diphosphate + H(+)</text>
        <dbReference type="Rhea" id="RHEA:10248"/>
        <dbReference type="ChEBI" id="CHEBI:15377"/>
        <dbReference type="ChEBI" id="CHEBI:15378"/>
        <dbReference type="ChEBI" id="CHEBI:33019"/>
        <dbReference type="ChEBI" id="CHEBI:61555"/>
        <dbReference type="ChEBI" id="CHEBI:246422"/>
        <dbReference type="EC" id="3.6.1.23"/>
    </reaction>
</comment>
<keyword evidence="5" id="KW-0460">Magnesium</keyword>
<feature type="binding site" evidence="5">
    <location>
        <position position="86"/>
    </location>
    <ligand>
        <name>substrate</name>
    </ligand>
</feature>
<dbReference type="HAMAP" id="MF_00116">
    <property type="entry name" value="dUTPase_bact"/>
    <property type="match status" value="1"/>
</dbReference>
<dbReference type="CDD" id="cd07557">
    <property type="entry name" value="trimeric_dUTPase"/>
    <property type="match status" value="1"/>
</dbReference>
<comment type="cofactor">
    <cofactor evidence="5">
        <name>Mg(2+)</name>
        <dbReference type="ChEBI" id="CHEBI:18420"/>
    </cofactor>
</comment>
<dbReference type="PANTHER" id="PTHR11241">
    <property type="entry name" value="DEOXYURIDINE 5'-TRIPHOSPHATE NUCLEOTIDOHYDROLASE"/>
    <property type="match status" value="1"/>
</dbReference>
<keyword evidence="5" id="KW-0479">Metal-binding</keyword>
<evidence type="ECO:0000313" key="7">
    <source>
        <dbReference type="EMBL" id="REF87442.1"/>
    </source>
</evidence>
<keyword evidence="2 5" id="KW-0378">Hydrolase</keyword>
<comment type="pathway">
    <text evidence="5">Pyrimidine metabolism; dUMP biosynthesis; dUMP from dCTP (dUTP route): step 2/2.</text>
</comment>
<protein>
    <recommendedName>
        <fullName evidence="5">Deoxyuridine 5'-triphosphate nucleotidohydrolase</fullName>
        <shortName evidence="5">dUTPase</shortName>
        <ecNumber evidence="5">3.6.1.23</ecNumber>
    </recommendedName>
    <alternativeName>
        <fullName evidence="5">dUTP pyrophosphatase</fullName>
    </alternativeName>
</protein>
<comment type="caution">
    <text evidence="7">The sequence shown here is derived from an EMBL/GenBank/DDBJ whole genome shotgun (WGS) entry which is preliminary data.</text>
</comment>
<evidence type="ECO:0000256" key="4">
    <source>
        <dbReference type="ARBA" id="ARBA00047686"/>
    </source>
</evidence>
<dbReference type="RefSeq" id="WP_115835644.1">
    <property type="nucleotide sequence ID" value="NZ_CP025086.1"/>
</dbReference>
<name>A0A3D9YXM6_9HYPH</name>
<evidence type="ECO:0000313" key="8">
    <source>
        <dbReference type="Proteomes" id="UP000256900"/>
    </source>
</evidence>
<dbReference type="SUPFAM" id="SSF51283">
    <property type="entry name" value="dUTPase-like"/>
    <property type="match status" value="1"/>
</dbReference>
<dbReference type="AlphaFoldDB" id="A0A3D9YXM6"/>
<dbReference type="EMBL" id="QUMO01000002">
    <property type="protein sequence ID" value="REF87442.1"/>
    <property type="molecule type" value="Genomic_DNA"/>
</dbReference>
<dbReference type="GO" id="GO:0046081">
    <property type="term" value="P:dUTP catabolic process"/>
    <property type="evidence" value="ECO:0007669"/>
    <property type="project" value="InterPro"/>
</dbReference>
<feature type="binding site" evidence="5">
    <location>
        <begin position="73"/>
        <end position="75"/>
    </location>
    <ligand>
        <name>substrate</name>
    </ligand>
</feature>
<comment type="function">
    <text evidence="5">This enzyme is involved in nucleotide metabolism: it produces dUMP, the immediate precursor of thymidine nucleotides and it decreases the intracellular concentration of dUTP so that uracil cannot be incorporated into DNA.</text>
</comment>
<evidence type="ECO:0000256" key="1">
    <source>
        <dbReference type="ARBA" id="ARBA00006581"/>
    </source>
</evidence>
<dbReference type="InterPro" id="IPR033704">
    <property type="entry name" value="dUTPase_trimeric"/>
</dbReference>
<dbReference type="GO" id="GO:0004170">
    <property type="term" value="F:dUTP diphosphatase activity"/>
    <property type="evidence" value="ECO:0007669"/>
    <property type="project" value="UniProtKB-UniRule"/>
</dbReference>
<dbReference type="Proteomes" id="UP000256900">
    <property type="component" value="Unassembled WGS sequence"/>
</dbReference>
<dbReference type="PANTHER" id="PTHR11241:SF0">
    <property type="entry name" value="DEOXYURIDINE 5'-TRIPHOSPHATE NUCLEOTIDOHYDROLASE"/>
    <property type="match status" value="1"/>
</dbReference>
<keyword evidence="8" id="KW-1185">Reference proteome</keyword>
<proteinExistence type="inferred from homology"/>
<dbReference type="GO" id="GO:0006226">
    <property type="term" value="P:dUMP biosynthetic process"/>
    <property type="evidence" value="ECO:0007669"/>
    <property type="project" value="UniProtKB-UniRule"/>
</dbReference>
<dbReference type="Pfam" id="PF00692">
    <property type="entry name" value="dUTPase"/>
    <property type="match status" value="1"/>
</dbReference>
<keyword evidence="3 5" id="KW-0546">Nucleotide metabolism</keyword>
<evidence type="ECO:0000256" key="5">
    <source>
        <dbReference type="HAMAP-Rule" id="MF_00116"/>
    </source>
</evidence>
<dbReference type="InterPro" id="IPR029054">
    <property type="entry name" value="dUTPase-like"/>
</dbReference>
<evidence type="ECO:0000256" key="2">
    <source>
        <dbReference type="ARBA" id="ARBA00022801"/>
    </source>
</evidence>
<reference evidence="7 8" key="1">
    <citation type="submission" date="2018-08" db="EMBL/GenBank/DDBJ databases">
        <title>Genomic Encyclopedia of Type Strains, Phase IV (KMG-IV): sequencing the most valuable type-strain genomes for metagenomic binning, comparative biology and taxonomic classification.</title>
        <authorList>
            <person name="Goeker M."/>
        </authorList>
    </citation>
    <scope>NUCLEOTIDE SEQUENCE [LARGE SCALE GENOMIC DNA]</scope>
    <source>
        <strain evidence="7 8">BW863</strain>
    </source>
</reference>
<dbReference type="EC" id="3.6.1.23" evidence="5"/>
<dbReference type="NCBIfam" id="TIGR00576">
    <property type="entry name" value="dut"/>
    <property type="match status" value="1"/>
</dbReference>
<organism evidence="7 8">
    <name type="scientific">Methylovirgula ligni</name>
    <dbReference type="NCBI Taxonomy" id="569860"/>
    <lineage>
        <taxon>Bacteria</taxon>
        <taxon>Pseudomonadati</taxon>
        <taxon>Pseudomonadota</taxon>
        <taxon>Alphaproteobacteria</taxon>
        <taxon>Hyphomicrobiales</taxon>
        <taxon>Beijerinckiaceae</taxon>
        <taxon>Methylovirgula</taxon>
    </lineage>
</organism>
<gene>
    <name evidence="5" type="primary">dut</name>
    <name evidence="7" type="ORF">DES32_1064</name>
</gene>
<dbReference type="Gene3D" id="2.70.40.10">
    <property type="match status" value="1"/>
</dbReference>